<dbReference type="STRING" id="947013.SAMN04488109_2283"/>
<evidence type="ECO:0000313" key="3">
    <source>
        <dbReference type="EMBL" id="SHG87836.1"/>
    </source>
</evidence>
<dbReference type="PANTHER" id="PTHR13847">
    <property type="entry name" value="SARCOSINE DEHYDROGENASE-RELATED"/>
    <property type="match status" value="1"/>
</dbReference>
<dbReference type="Pfam" id="PF01266">
    <property type="entry name" value="DAO"/>
    <property type="match status" value="1"/>
</dbReference>
<dbReference type="PANTHER" id="PTHR13847:SF289">
    <property type="entry name" value="GLYCINE OXIDASE"/>
    <property type="match status" value="1"/>
</dbReference>
<keyword evidence="4" id="KW-1185">Reference proteome</keyword>
<dbReference type="GO" id="GO:0016491">
    <property type="term" value="F:oxidoreductase activity"/>
    <property type="evidence" value="ECO:0007669"/>
    <property type="project" value="UniProtKB-KW"/>
</dbReference>
<evidence type="ECO:0000313" key="4">
    <source>
        <dbReference type="Proteomes" id="UP000184212"/>
    </source>
</evidence>
<gene>
    <name evidence="3" type="ORF">SAMN04488109_2283</name>
</gene>
<proteinExistence type="predicted"/>
<name>A0A1M5NDZ7_9BACT</name>
<dbReference type="InterPro" id="IPR036188">
    <property type="entry name" value="FAD/NAD-bd_sf"/>
</dbReference>
<dbReference type="EMBL" id="FQWQ01000001">
    <property type="protein sequence ID" value="SHG87836.1"/>
    <property type="molecule type" value="Genomic_DNA"/>
</dbReference>
<dbReference type="RefSeq" id="WP_073133749.1">
    <property type="nucleotide sequence ID" value="NZ_FQWQ01000001.1"/>
</dbReference>
<protein>
    <submittedName>
        <fullName evidence="3">Glycine/D-amino acid oxidase</fullName>
    </submittedName>
</protein>
<dbReference type="GO" id="GO:0005737">
    <property type="term" value="C:cytoplasm"/>
    <property type="evidence" value="ECO:0007669"/>
    <property type="project" value="TreeGrafter"/>
</dbReference>
<dbReference type="Proteomes" id="UP000184212">
    <property type="component" value="Unassembled WGS sequence"/>
</dbReference>
<reference evidence="3 4" key="1">
    <citation type="submission" date="2016-11" db="EMBL/GenBank/DDBJ databases">
        <authorList>
            <person name="Jaros S."/>
            <person name="Januszkiewicz K."/>
            <person name="Wedrychowicz H."/>
        </authorList>
    </citation>
    <scope>NUCLEOTIDE SEQUENCE [LARGE SCALE GENOMIC DNA]</scope>
    <source>
        <strain evidence="3 4">DSM 24574</strain>
    </source>
</reference>
<dbReference type="OrthoDB" id="214253at2"/>
<organism evidence="3 4">
    <name type="scientific">Chryseolinea serpens</name>
    <dbReference type="NCBI Taxonomy" id="947013"/>
    <lineage>
        <taxon>Bacteria</taxon>
        <taxon>Pseudomonadati</taxon>
        <taxon>Bacteroidota</taxon>
        <taxon>Cytophagia</taxon>
        <taxon>Cytophagales</taxon>
        <taxon>Fulvivirgaceae</taxon>
        <taxon>Chryseolinea</taxon>
    </lineage>
</organism>
<evidence type="ECO:0000256" key="1">
    <source>
        <dbReference type="ARBA" id="ARBA00023002"/>
    </source>
</evidence>
<dbReference type="Gene3D" id="3.50.50.60">
    <property type="entry name" value="FAD/NAD(P)-binding domain"/>
    <property type="match status" value="1"/>
</dbReference>
<dbReference type="InterPro" id="IPR006076">
    <property type="entry name" value="FAD-dep_OxRdtase"/>
</dbReference>
<dbReference type="SUPFAM" id="SSF54373">
    <property type="entry name" value="FAD-linked reductases, C-terminal domain"/>
    <property type="match status" value="1"/>
</dbReference>
<keyword evidence="1" id="KW-0560">Oxidoreductase</keyword>
<evidence type="ECO:0000259" key="2">
    <source>
        <dbReference type="Pfam" id="PF01266"/>
    </source>
</evidence>
<feature type="domain" description="FAD dependent oxidoreductase" evidence="2">
    <location>
        <begin position="7"/>
        <end position="328"/>
    </location>
</feature>
<accession>A0A1M5NDZ7</accession>
<dbReference type="Gene3D" id="3.30.9.10">
    <property type="entry name" value="D-Amino Acid Oxidase, subunit A, domain 2"/>
    <property type="match status" value="1"/>
</dbReference>
<dbReference type="SUPFAM" id="SSF51971">
    <property type="entry name" value="Nucleotide-binding domain"/>
    <property type="match status" value="1"/>
</dbReference>
<sequence>MIARQVDYIIVGQGLAGSAVAVQLLRQGKRILVIDQPSRNNSSRIAAGLFNPITGRKMVKTWMADTLFPYLFSFYRAVEEKTAQKFFYPLPLYRPFLSVEEQNEWMGKSASPAYAPYIEKITTASTFPAVADPFGGLLLKQCGYLDTETYLEAVRQWIAQEGEFLQEDLDEQALTLSADGVRYRQYEASRIIFCTGVHASETFRWLPVKPLKGEMIRIRAAFQPDVILNRGVFMVPAGAPGEWRVGATYNFQDASPDVTPQACAELVERLNELIRFPAEVIGQIAGVRPTTPDRRPLLGRHPQWELAFVFNGMGTKGVSLTPYFSEVLIRAVLNIPAINKEVDIERYNVLYWTSPK</sequence>
<dbReference type="AlphaFoldDB" id="A0A1M5NDZ7"/>